<gene>
    <name evidence="1" type="ORF">KDI_54780</name>
</gene>
<comment type="caution">
    <text evidence="1">The sequence shown here is derived from an EMBL/GenBank/DDBJ whole genome shotgun (WGS) entry which is preliminary data.</text>
</comment>
<accession>A0A5A5TLL8</accession>
<dbReference type="GO" id="GO:0008781">
    <property type="term" value="F:N-acylneuraminate cytidylyltransferase activity"/>
    <property type="evidence" value="ECO:0007669"/>
    <property type="project" value="TreeGrafter"/>
</dbReference>
<name>A0A5A5TLL8_9CHLR</name>
<dbReference type="PANTHER" id="PTHR21485">
    <property type="entry name" value="HAD SUPERFAMILY MEMBERS CMAS AND KDSC"/>
    <property type="match status" value="1"/>
</dbReference>
<evidence type="ECO:0000313" key="1">
    <source>
        <dbReference type="EMBL" id="GCF11914.1"/>
    </source>
</evidence>
<dbReference type="AlphaFoldDB" id="A0A5A5TLL8"/>
<dbReference type="Proteomes" id="UP000322530">
    <property type="component" value="Unassembled WGS sequence"/>
</dbReference>
<dbReference type="InterPro" id="IPR050793">
    <property type="entry name" value="CMP-NeuNAc_synthase"/>
</dbReference>
<dbReference type="Gene3D" id="3.90.550.10">
    <property type="entry name" value="Spore Coat Polysaccharide Biosynthesis Protein SpsA, Chain A"/>
    <property type="match status" value="1"/>
</dbReference>
<protein>
    <submittedName>
        <fullName evidence="1">Uncharacterized protein</fullName>
    </submittedName>
</protein>
<dbReference type="SUPFAM" id="SSF53448">
    <property type="entry name" value="Nucleotide-diphospho-sugar transferases"/>
    <property type="match status" value="1"/>
</dbReference>
<evidence type="ECO:0000313" key="2">
    <source>
        <dbReference type="Proteomes" id="UP000322530"/>
    </source>
</evidence>
<dbReference type="InterPro" id="IPR029044">
    <property type="entry name" value="Nucleotide-diphossugar_trans"/>
</dbReference>
<sequence>MTMRPTSPLCSGEDVDAAIELLLSNSEADSVISVGPAIAIHPARLKRILNNGRLEDAYESEGQYPQRRQSFEQLYLRNGAVYVTKAAVIHAGSLWGSKSLAYVMPEERSININTEFQFTMAELLIRNKEAAS</sequence>
<dbReference type="EMBL" id="BIXY01000172">
    <property type="protein sequence ID" value="GCF11914.1"/>
    <property type="molecule type" value="Genomic_DNA"/>
</dbReference>
<organism evidence="1 2">
    <name type="scientific">Dictyobacter arantiisoli</name>
    <dbReference type="NCBI Taxonomy" id="2014874"/>
    <lineage>
        <taxon>Bacteria</taxon>
        <taxon>Bacillati</taxon>
        <taxon>Chloroflexota</taxon>
        <taxon>Ktedonobacteria</taxon>
        <taxon>Ktedonobacterales</taxon>
        <taxon>Dictyobacteraceae</taxon>
        <taxon>Dictyobacter</taxon>
    </lineage>
</organism>
<dbReference type="PANTHER" id="PTHR21485:SF6">
    <property type="entry name" value="N-ACYLNEURAMINATE CYTIDYLYLTRANSFERASE-RELATED"/>
    <property type="match status" value="1"/>
</dbReference>
<keyword evidence="2" id="KW-1185">Reference proteome</keyword>
<reference evidence="1 2" key="1">
    <citation type="submission" date="2019-01" db="EMBL/GenBank/DDBJ databases">
        <title>Draft genome sequence of Dictyobacter sp. Uno17.</title>
        <authorList>
            <person name="Wang C.M."/>
            <person name="Zheng Y."/>
            <person name="Sakai Y."/>
            <person name="Abe K."/>
            <person name="Yokota A."/>
            <person name="Yabe S."/>
        </authorList>
    </citation>
    <scope>NUCLEOTIDE SEQUENCE [LARGE SCALE GENOMIC DNA]</scope>
    <source>
        <strain evidence="1 2">Uno17</strain>
    </source>
</reference>
<proteinExistence type="predicted"/>